<dbReference type="AlphaFoldDB" id="A0A2P6CFF9"/>
<feature type="non-terminal residue" evidence="2">
    <location>
        <position position="1"/>
    </location>
</feature>
<proteinExistence type="predicted"/>
<evidence type="ECO:0000313" key="3">
    <source>
        <dbReference type="Proteomes" id="UP000247345"/>
    </source>
</evidence>
<sequence length="166" mass="19929">TLHKIQVRRERKGMKIKHKETKIERNPTFGEWVREYVRKELYKDWEILNLNNVVKVKTLHKDGKTSETLMSKRDAERHKNQFSTSTSILKEKVTMEFYKEYLETKILKNQNKSSQNHFLKRIRYAIFEKIRPKAILKPIWKSIVVIILSGLGTLLGYILVEFYKTF</sequence>
<protein>
    <submittedName>
        <fullName evidence="2">Uncharacterized protein</fullName>
    </submittedName>
</protein>
<feature type="transmembrane region" description="Helical" evidence="1">
    <location>
        <begin position="139"/>
        <end position="160"/>
    </location>
</feature>
<evidence type="ECO:0000256" key="1">
    <source>
        <dbReference type="SAM" id="Phobius"/>
    </source>
</evidence>
<dbReference type="RefSeq" id="WP_211296719.1">
    <property type="nucleotide sequence ID" value="NZ_MSCK01000001.1"/>
</dbReference>
<dbReference type="Proteomes" id="UP000247345">
    <property type="component" value="Unassembled WGS sequence"/>
</dbReference>
<organism evidence="2 3">
    <name type="scientific">Polaribacter butkevichii</name>
    <dbReference type="NCBI Taxonomy" id="218490"/>
    <lineage>
        <taxon>Bacteria</taxon>
        <taxon>Pseudomonadati</taxon>
        <taxon>Bacteroidota</taxon>
        <taxon>Flavobacteriia</taxon>
        <taxon>Flavobacteriales</taxon>
        <taxon>Flavobacteriaceae</taxon>
    </lineage>
</organism>
<gene>
    <name evidence="2" type="ORF">BTO14_10245</name>
</gene>
<comment type="caution">
    <text evidence="2">The sequence shown here is derived from an EMBL/GenBank/DDBJ whole genome shotgun (WGS) entry which is preliminary data.</text>
</comment>
<keyword evidence="1" id="KW-1133">Transmembrane helix</keyword>
<name>A0A2P6CFF9_9FLAO</name>
<keyword evidence="1" id="KW-0812">Transmembrane</keyword>
<keyword evidence="3" id="KW-1185">Reference proteome</keyword>
<evidence type="ECO:0000313" key="2">
    <source>
        <dbReference type="EMBL" id="PQJ73624.1"/>
    </source>
</evidence>
<dbReference type="EMBL" id="MSCK01000001">
    <property type="protein sequence ID" value="PQJ73624.1"/>
    <property type="molecule type" value="Genomic_DNA"/>
</dbReference>
<reference evidence="2 3" key="1">
    <citation type="submission" date="2016-12" db="EMBL/GenBank/DDBJ databases">
        <title>Trade-off between light-utilization and light-protection in marine flavobacteria.</title>
        <authorList>
            <person name="Kumagai Y."/>
            <person name="Yoshizawa S."/>
            <person name="Kogure K."/>
            <person name="Iwasaki W."/>
        </authorList>
    </citation>
    <scope>NUCLEOTIDE SEQUENCE [LARGE SCALE GENOMIC DNA]</scope>
    <source>
        <strain evidence="2 3">KCTC 12100</strain>
    </source>
</reference>
<keyword evidence="1" id="KW-0472">Membrane</keyword>
<accession>A0A2P6CFF9</accession>